<evidence type="ECO:0000313" key="1">
    <source>
        <dbReference type="EMBL" id="CAI9960921.1"/>
    </source>
</evidence>
<accession>A0AA86QSV3</accession>
<dbReference type="InterPro" id="IPR036186">
    <property type="entry name" value="Serpin_sf"/>
</dbReference>
<reference evidence="1" key="1">
    <citation type="submission" date="2023-06" db="EMBL/GenBank/DDBJ databases">
        <authorList>
            <person name="Kurt Z."/>
        </authorList>
    </citation>
    <scope>NUCLEOTIDE SEQUENCE</scope>
</reference>
<protein>
    <submittedName>
        <fullName evidence="1">Serpin 1</fullName>
    </submittedName>
    <submittedName>
        <fullName evidence="2">Serpin_1</fullName>
    </submittedName>
</protein>
<dbReference type="Gene3D" id="3.30.497.10">
    <property type="entry name" value="Antithrombin, subunit I, domain 2"/>
    <property type="match status" value="1"/>
</dbReference>
<dbReference type="AlphaFoldDB" id="A0AA86QSV3"/>
<evidence type="ECO:0000313" key="3">
    <source>
        <dbReference type="Proteomes" id="UP001642409"/>
    </source>
</evidence>
<dbReference type="Proteomes" id="UP001642409">
    <property type="component" value="Unassembled WGS sequence"/>
</dbReference>
<keyword evidence="3" id="KW-1185">Reference proteome</keyword>
<dbReference type="EMBL" id="CATOUU010000937">
    <property type="protein sequence ID" value="CAI9960921.1"/>
    <property type="molecule type" value="Genomic_DNA"/>
</dbReference>
<evidence type="ECO:0000313" key="2">
    <source>
        <dbReference type="EMBL" id="CAL5995475.1"/>
    </source>
</evidence>
<reference evidence="2 3" key="2">
    <citation type="submission" date="2024-07" db="EMBL/GenBank/DDBJ databases">
        <authorList>
            <person name="Akdeniz Z."/>
        </authorList>
    </citation>
    <scope>NUCLEOTIDE SEQUENCE [LARGE SCALE GENOMIC DNA]</scope>
</reference>
<proteinExistence type="predicted"/>
<sequence>MQAINSHTMKIKDLVDFTAGSTSYSPFSIMHALMLLTYCSDDASIDQLTKSMQITRQELLEFSNQLKLDKSVALASNIFSKNIQGINPAFSKLMKETFGFTPEKLKSAAQVNK</sequence>
<gene>
    <name evidence="2" type="ORF">HINF_LOCUS14050</name>
    <name evidence="1" type="ORF">HINF_LOCUS48566</name>
</gene>
<dbReference type="InterPro" id="IPR042178">
    <property type="entry name" value="Serpin_sf_1"/>
</dbReference>
<organism evidence="1">
    <name type="scientific">Hexamita inflata</name>
    <dbReference type="NCBI Taxonomy" id="28002"/>
    <lineage>
        <taxon>Eukaryota</taxon>
        <taxon>Metamonada</taxon>
        <taxon>Diplomonadida</taxon>
        <taxon>Hexamitidae</taxon>
        <taxon>Hexamitinae</taxon>
        <taxon>Hexamita</taxon>
    </lineage>
</organism>
<dbReference type="EMBL" id="CAXDID020000033">
    <property type="protein sequence ID" value="CAL5995475.1"/>
    <property type="molecule type" value="Genomic_DNA"/>
</dbReference>
<comment type="caution">
    <text evidence="1">The sequence shown here is derived from an EMBL/GenBank/DDBJ whole genome shotgun (WGS) entry which is preliminary data.</text>
</comment>
<name>A0AA86QSV3_9EUKA</name>
<dbReference type="SUPFAM" id="SSF56574">
    <property type="entry name" value="Serpins"/>
    <property type="match status" value="1"/>
</dbReference>